<feature type="region of interest" description="Disordered" evidence="6">
    <location>
        <begin position="124"/>
        <end position="177"/>
    </location>
</feature>
<feature type="compositionally biased region" description="Basic and acidic residues" evidence="6">
    <location>
        <begin position="148"/>
        <end position="165"/>
    </location>
</feature>
<evidence type="ECO:0000256" key="4">
    <source>
        <dbReference type="ARBA" id="ARBA00023187"/>
    </source>
</evidence>
<keyword evidence="3" id="KW-0507">mRNA processing</keyword>
<dbReference type="Pfam" id="PF19252">
    <property type="entry name" value="HIND"/>
    <property type="match status" value="2"/>
</dbReference>
<evidence type="ECO:0008006" key="8">
    <source>
        <dbReference type="Google" id="ProtNLM"/>
    </source>
</evidence>
<sequence>MEFPKATTTEANGEISCSIEETNRIRAELGLKPLRLDGKGKADEKVQGGSVSADVVESNGEVSCSVEETNRVRALLGLKPLRVDDGKGKSKRAVDVSGVAGDKAKGEDISRRIALAKKRRKLNSKLQGKTLGDETENDEGGVAAWLARNEKRQKEKLVERPTEKSGKRRTYSSKDLDGLKVSHELDQLDSMDGEPVILTLKDSQLIDEDTGELAQDEDELENTRIASIERHAERRAALTKRKRKANLDGVDGEEKSGILSHYDKVIEEEGLGGKRPKATAKMVLGGSRTMSNQANLVQEKQRKSHTEMTSPDALVSGNRAQEMQDYYTNSEFEALELPIQKKKKKKKEKKEKKRKKSKKKQDAENSEDEGNVIVRRGKSRKQARDEFEDGDDDISDLHAHLSSARKAALSRKEPSNLDSIANAVREPLNFPREKLYTEEGDESLVISSTSRFSSVIQARNDQESERRTEKITTTHAPLENVKTAVPVQVGNNDKPVDEPVAPASGLAETLKLIQGRGDCKASNSSIVVGRARDERPAEDNSGGFVLEYRDEQGRLLTTKEAFRQMAYKFHGHGPSFKKKEKRRKELEFQNRLLQDKNKAKGGSMLDALQKRQQSSGSAHVVLR</sequence>
<comment type="similarity">
    <text evidence="2">Belongs to the SNU66/SART1 family.</text>
</comment>
<dbReference type="GO" id="GO:0046540">
    <property type="term" value="C:U4/U6 x U5 tri-snRNP complex"/>
    <property type="evidence" value="ECO:0007669"/>
    <property type="project" value="InterPro"/>
</dbReference>
<feature type="region of interest" description="Disordered" evidence="6">
    <location>
        <begin position="86"/>
        <end position="105"/>
    </location>
</feature>
<feature type="compositionally biased region" description="Basic and acidic residues" evidence="6">
    <location>
        <begin position="460"/>
        <end position="472"/>
    </location>
</feature>
<dbReference type="Pfam" id="PF03343">
    <property type="entry name" value="SART-1"/>
    <property type="match status" value="2"/>
</dbReference>
<keyword evidence="5" id="KW-0539">Nucleus</keyword>
<feature type="region of interest" description="Disordered" evidence="6">
    <location>
        <begin position="39"/>
        <end position="60"/>
    </location>
</feature>
<accession>A0A7S2RWK0</accession>
<dbReference type="PANTHER" id="PTHR14152">
    <property type="entry name" value="SQUAMOUS CELL CARCINOMA ANTIGEN RECOGNISED BY CYTOTOXIC T LYMPHOCYTES"/>
    <property type="match status" value="1"/>
</dbReference>
<evidence type="ECO:0000256" key="5">
    <source>
        <dbReference type="ARBA" id="ARBA00023242"/>
    </source>
</evidence>
<dbReference type="AlphaFoldDB" id="A0A7S2RWK0"/>
<organism evidence="7">
    <name type="scientific">Mucochytrium quahogii</name>
    <dbReference type="NCBI Taxonomy" id="96639"/>
    <lineage>
        <taxon>Eukaryota</taxon>
        <taxon>Sar</taxon>
        <taxon>Stramenopiles</taxon>
        <taxon>Bigyra</taxon>
        <taxon>Labyrinthulomycetes</taxon>
        <taxon>Thraustochytrida</taxon>
        <taxon>Thraustochytriidae</taxon>
        <taxon>Mucochytrium</taxon>
    </lineage>
</organism>
<name>A0A7S2RWK0_9STRA</name>
<feature type="region of interest" description="Disordered" evidence="6">
    <location>
        <begin position="590"/>
        <end position="623"/>
    </location>
</feature>
<dbReference type="InterPro" id="IPR005011">
    <property type="entry name" value="SNU66/SART1"/>
</dbReference>
<dbReference type="GO" id="GO:0045292">
    <property type="term" value="P:mRNA cis splicing, via spliceosome"/>
    <property type="evidence" value="ECO:0007669"/>
    <property type="project" value="TreeGrafter"/>
</dbReference>
<feature type="region of interest" description="Disordered" evidence="6">
    <location>
        <begin position="450"/>
        <end position="501"/>
    </location>
</feature>
<feature type="compositionally biased region" description="Polar residues" evidence="6">
    <location>
        <begin position="288"/>
        <end position="298"/>
    </location>
</feature>
<evidence type="ECO:0000256" key="6">
    <source>
        <dbReference type="SAM" id="MobiDB-lite"/>
    </source>
</evidence>
<evidence type="ECO:0000313" key="7">
    <source>
        <dbReference type="EMBL" id="CAD9682765.1"/>
    </source>
</evidence>
<evidence type="ECO:0000256" key="3">
    <source>
        <dbReference type="ARBA" id="ARBA00022664"/>
    </source>
</evidence>
<dbReference type="GO" id="GO:0000481">
    <property type="term" value="P:maturation of 5S rRNA"/>
    <property type="evidence" value="ECO:0007669"/>
    <property type="project" value="TreeGrafter"/>
</dbReference>
<dbReference type="InterPro" id="IPR045347">
    <property type="entry name" value="HIND"/>
</dbReference>
<feature type="compositionally biased region" description="Basic residues" evidence="6">
    <location>
        <begin position="340"/>
        <end position="359"/>
    </location>
</feature>
<comment type="subcellular location">
    <subcellularLocation>
        <location evidence="1">Nucleus</location>
    </subcellularLocation>
</comment>
<evidence type="ECO:0000256" key="2">
    <source>
        <dbReference type="ARBA" id="ARBA00006076"/>
    </source>
</evidence>
<feature type="region of interest" description="Disordered" evidence="6">
    <location>
        <begin position="284"/>
        <end position="422"/>
    </location>
</feature>
<feature type="compositionally biased region" description="Polar residues" evidence="6">
    <location>
        <begin position="318"/>
        <end position="331"/>
    </location>
</feature>
<keyword evidence="4" id="KW-0508">mRNA splicing</keyword>
<dbReference type="EMBL" id="HBHK01012451">
    <property type="protein sequence ID" value="CAD9682765.1"/>
    <property type="molecule type" value="Transcribed_RNA"/>
</dbReference>
<reference evidence="7" key="1">
    <citation type="submission" date="2021-01" db="EMBL/GenBank/DDBJ databases">
        <authorList>
            <person name="Corre E."/>
            <person name="Pelletier E."/>
            <person name="Niang G."/>
            <person name="Scheremetjew M."/>
            <person name="Finn R."/>
            <person name="Kale V."/>
            <person name="Holt S."/>
            <person name="Cochrane G."/>
            <person name="Meng A."/>
            <person name="Brown T."/>
            <person name="Cohen L."/>
        </authorList>
    </citation>
    <scope>NUCLEOTIDE SEQUENCE</scope>
    <source>
        <strain evidence="7">NY070348D</strain>
    </source>
</reference>
<dbReference type="PANTHER" id="PTHR14152:SF5">
    <property type="entry name" value="U4_U6.U5 TRI-SNRNP-ASSOCIATED PROTEIN 1"/>
    <property type="match status" value="1"/>
</dbReference>
<evidence type="ECO:0000256" key="1">
    <source>
        <dbReference type="ARBA" id="ARBA00004123"/>
    </source>
</evidence>
<feature type="compositionally biased region" description="Polar residues" evidence="6">
    <location>
        <begin position="450"/>
        <end position="459"/>
    </location>
</feature>
<protein>
    <recommendedName>
        <fullName evidence="8">SART-1 family protein</fullName>
    </recommendedName>
</protein>
<proteinExistence type="inferred from homology"/>
<gene>
    <name evidence="7" type="ORF">QSP1433_LOCUS7822</name>
</gene>